<sequence length="32" mass="3681">MKDEKKHHGEQPTQNAVQEAMDRRDNGGETSR</sequence>
<feature type="compositionally biased region" description="Basic and acidic residues" evidence="1">
    <location>
        <begin position="20"/>
        <end position="32"/>
    </location>
</feature>
<accession>A0A2P8E969</accession>
<evidence type="ECO:0000256" key="1">
    <source>
        <dbReference type="SAM" id="MobiDB-lite"/>
    </source>
</evidence>
<reference evidence="2 3" key="1">
    <citation type="submission" date="2018-03" db="EMBL/GenBank/DDBJ databases">
        <title>Genomic Encyclopedia of Archaeal and Bacterial Type Strains, Phase II (KMG-II): from individual species to whole genera.</title>
        <authorList>
            <person name="Goeker M."/>
        </authorList>
    </citation>
    <scope>NUCLEOTIDE SEQUENCE [LARGE SCALE GENOMIC DNA]</scope>
    <source>
        <strain evidence="2 3">DSM 45211</strain>
    </source>
</reference>
<gene>
    <name evidence="2" type="ORF">CLV30_103175</name>
</gene>
<dbReference type="EMBL" id="PYGE01000003">
    <property type="protein sequence ID" value="PSL06021.1"/>
    <property type="molecule type" value="Genomic_DNA"/>
</dbReference>
<comment type="caution">
    <text evidence="2">The sequence shown here is derived from an EMBL/GenBank/DDBJ whole genome shotgun (WGS) entry which is preliminary data.</text>
</comment>
<name>A0A2P8E969_9ACTN</name>
<feature type="region of interest" description="Disordered" evidence="1">
    <location>
        <begin position="1"/>
        <end position="32"/>
    </location>
</feature>
<feature type="compositionally biased region" description="Basic and acidic residues" evidence="1">
    <location>
        <begin position="1"/>
        <end position="10"/>
    </location>
</feature>
<dbReference type="Proteomes" id="UP000243528">
    <property type="component" value="Unassembled WGS sequence"/>
</dbReference>
<dbReference type="AlphaFoldDB" id="A0A2P8E969"/>
<evidence type="ECO:0000313" key="2">
    <source>
        <dbReference type="EMBL" id="PSL06021.1"/>
    </source>
</evidence>
<proteinExistence type="predicted"/>
<protein>
    <submittedName>
        <fullName evidence="2">Uncharacterized protein</fullName>
    </submittedName>
</protein>
<evidence type="ECO:0000313" key="3">
    <source>
        <dbReference type="Proteomes" id="UP000243528"/>
    </source>
</evidence>
<keyword evidence="3" id="KW-1185">Reference proteome</keyword>
<organism evidence="2 3">
    <name type="scientific">Haloactinopolyspora alba</name>
    <dbReference type="NCBI Taxonomy" id="648780"/>
    <lineage>
        <taxon>Bacteria</taxon>
        <taxon>Bacillati</taxon>
        <taxon>Actinomycetota</taxon>
        <taxon>Actinomycetes</taxon>
        <taxon>Jiangellales</taxon>
        <taxon>Jiangellaceae</taxon>
        <taxon>Haloactinopolyspora</taxon>
    </lineage>
</organism>